<protein>
    <submittedName>
        <fullName evidence="2">Uncharacterized protein</fullName>
    </submittedName>
</protein>
<feature type="region of interest" description="Disordered" evidence="1">
    <location>
        <begin position="1"/>
        <end position="20"/>
    </location>
</feature>
<sequence length="20" mass="2353">MVDTPKIDFTNEAMNKTIRQ</sequence>
<reference evidence="3" key="1">
    <citation type="submission" date="2017-06" db="EMBL/GenBank/DDBJ databases">
        <authorList>
            <person name="Zhao X."/>
        </authorList>
    </citation>
    <scope>NUCLEOTIDE SEQUENCE [LARGE SCALE GENOMIC DNA]</scope>
</reference>
<name>A0A289ZTF5_9CAUD</name>
<dbReference type="EMBL" id="MF285618">
    <property type="protein sequence ID" value="ATA65503.1"/>
    <property type="molecule type" value="Genomic_DNA"/>
</dbReference>
<accession>A0A289ZTF5</accession>
<gene>
    <name evidence="2" type="ORF">2050HW_00168</name>
</gene>
<evidence type="ECO:0000313" key="2">
    <source>
        <dbReference type="EMBL" id="ATA65503.1"/>
    </source>
</evidence>
<dbReference type="Proteomes" id="UP000223363">
    <property type="component" value="Segment"/>
</dbReference>
<proteinExistence type="predicted"/>
<evidence type="ECO:0000313" key="3">
    <source>
        <dbReference type="Proteomes" id="UP000223363"/>
    </source>
</evidence>
<keyword evidence="3" id="KW-1185">Reference proteome</keyword>
<organism evidence="2 3">
    <name type="scientific">Serratia phage vB_SmaM_ 2050HW</name>
    <dbReference type="NCBI Taxonomy" id="2024252"/>
    <lineage>
        <taxon>Viruses</taxon>
        <taxon>Duplodnaviria</taxon>
        <taxon>Heunggongvirae</taxon>
        <taxon>Uroviricota</taxon>
        <taxon>Caudoviricetes</taxon>
        <taxon>Chimalliviridae</taxon>
        <taxon>Moabitevirus</taxon>
        <taxon>Moabitevirus mv2050HW</taxon>
    </lineage>
</organism>
<evidence type="ECO:0000256" key="1">
    <source>
        <dbReference type="SAM" id="MobiDB-lite"/>
    </source>
</evidence>